<dbReference type="InterPro" id="IPR001207">
    <property type="entry name" value="Transposase_mutator"/>
</dbReference>
<dbReference type="GO" id="GO:0006310">
    <property type="term" value="P:DNA recombination"/>
    <property type="evidence" value="ECO:0007669"/>
    <property type="project" value="UniProtKB-KW"/>
</dbReference>
<accession>A0ABC9EYK4</accession>
<evidence type="ECO:0000313" key="9">
    <source>
        <dbReference type="EMBL" id="CAL5065342.1"/>
    </source>
</evidence>
<dbReference type="InterPro" id="IPR007527">
    <property type="entry name" value="Znf_SWIM"/>
</dbReference>
<evidence type="ECO:0000256" key="6">
    <source>
        <dbReference type="ARBA" id="ARBA00023172"/>
    </source>
</evidence>
<feature type="compositionally biased region" description="Low complexity" evidence="7">
    <location>
        <begin position="530"/>
        <end position="546"/>
    </location>
</feature>
<evidence type="ECO:0000256" key="7">
    <source>
        <dbReference type="SAM" id="MobiDB-lite"/>
    </source>
</evidence>
<evidence type="ECO:0000256" key="4">
    <source>
        <dbReference type="ARBA" id="ARBA00022833"/>
    </source>
</evidence>
<keyword evidence="2" id="KW-0479">Metal-binding</keyword>
<dbReference type="InterPro" id="IPR018289">
    <property type="entry name" value="MULE_transposase_dom"/>
</dbReference>
<gene>
    <name evidence="9" type="ORF">URODEC1_LOCUS99909</name>
</gene>
<dbReference type="InterPro" id="IPR006564">
    <property type="entry name" value="Znf_PMZ"/>
</dbReference>
<dbReference type="GO" id="GO:0032196">
    <property type="term" value="P:transposition"/>
    <property type="evidence" value="ECO:0007669"/>
    <property type="project" value="UniProtKB-KW"/>
</dbReference>
<sequence>MLYRWKAEVLKRSPGSVVEIEVLEIDGNVYFHRFFCALKPCIDGFLEGCRPYLGIDSTALNGRWNGHLASATAVDGHNWMYPVAYGFIASETEENWTWFMNQLKKAIGDPPRLVVCTDACKGLENAVKNVFPNAEQRECFFHLMKNFVKKFHGFGRMYPAARAYREEVFLHHMEAIIKESNAIWVWLSQWHNLKWMRCALDPEIKYDYVTNNIAEVFNNWIGEIKDLPVAELADKVREMIMALWRNSRRIAERLPAGRILPAIMVQMRANTRGLGQFRVVESGNWSAEVWDNSNNCERHIVKLHQKTCTCLEWQHTGKPCQQVLAFVTSQKRVDLEQFVHEYYSVDRFKAAYVREIEPMTDKSQWPQVHLDFLVGAPLAKRNVGRQRKLRFKGCLEGGHKKKGVSEGVNDSSTAPTNSNGKKMIRCPVTCRKCGEKGHRQASYSVHSMEPKKGKCCSSIEILNYHIKQKNIFLFNCRKRKTRKNSTKAGPTEPSTPQRLSREQIIQDSPGMVTRSRLAFLLGEGTSSQTITTTPDMIATTAPANKMTPKKKPNAAAAKKMTPKRKLQIG</sequence>
<keyword evidence="10" id="KW-1185">Reference proteome</keyword>
<evidence type="ECO:0000313" key="10">
    <source>
        <dbReference type="Proteomes" id="UP001497457"/>
    </source>
</evidence>
<keyword evidence="1" id="KW-0815">Transposition</keyword>
<feature type="compositionally biased region" description="Basic residues" evidence="7">
    <location>
        <begin position="560"/>
        <end position="569"/>
    </location>
</feature>
<evidence type="ECO:0000256" key="3">
    <source>
        <dbReference type="ARBA" id="ARBA00022771"/>
    </source>
</evidence>
<keyword evidence="6" id="KW-0233">DNA recombination</keyword>
<proteinExistence type="predicted"/>
<evidence type="ECO:0000256" key="2">
    <source>
        <dbReference type="ARBA" id="ARBA00022723"/>
    </source>
</evidence>
<feature type="region of interest" description="Disordered" evidence="7">
    <location>
        <begin position="400"/>
        <end position="420"/>
    </location>
</feature>
<feature type="compositionally biased region" description="Polar residues" evidence="7">
    <location>
        <begin position="408"/>
        <end position="420"/>
    </location>
</feature>
<keyword evidence="5" id="KW-0238">DNA-binding</keyword>
<dbReference type="GO" id="GO:0008270">
    <property type="term" value="F:zinc ion binding"/>
    <property type="evidence" value="ECO:0007669"/>
    <property type="project" value="UniProtKB-KW"/>
</dbReference>
<keyword evidence="4" id="KW-0862">Zinc</keyword>
<evidence type="ECO:0000256" key="5">
    <source>
        <dbReference type="ARBA" id="ARBA00023125"/>
    </source>
</evidence>
<feature type="compositionally biased region" description="Polar residues" evidence="7">
    <location>
        <begin position="486"/>
        <end position="506"/>
    </location>
</feature>
<feature type="region of interest" description="Disordered" evidence="7">
    <location>
        <begin position="530"/>
        <end position="569"/>
    </location>
</feature>
<feature type="region of interest" description="Disordered" evidence="7">
    <location>
        <begin position="481"/>
        <end position="508"/>
    </location>
</feature>
<organism evidence="9 10">
    <name type="scientific">Urochloa decumbens</name>
    <dbReference type="NCBI Taxonomy" id="240449"/>
    <lineage>
        <taxon>Eukaryota</taxon>
        <taxon>Viridiplantae</taxon>
        <taxon>Streptophyta</taxon>
        <taxon>Embryophyta</taxon>
        <taxon>Tracheophyta</taxon>
        <taxon>Spermatophyta</taxon>
        <taxon>Magnoliopsida</taxon>
        <taxon>Liliopsida</taxon>
        <taxon>Poales</taxon>
        <taxon>Poaceae</taxon>
        <taxon>PACMAD clade</taxon>
        <taxon>Panicoideae</taxon>
        <taxon>Panicodae</taxon>
        <taxon>Paniceae</taxon>
        <taxon>Melinidinae</taxon>
        <taxon>Urochloa</taxon>
    </lineage>
</organism>
<reference evidence="9" key="1">
    <citation type="submission" date="2024-10" db="EMBL/GenBank/DDBJ databases">
        <authorList>
            <person name="Ryan C."/>
        </authorList>
    </citation>
    <scope>NUCLEOTIDE SEQUENCE [LARGE SCALE GENOMIC DNA]</scope>
</reference>
<dbReference type="SMART" id="SM00575">
    <property type="entry name" value="ZnF_PMZ"/>
    <property type="match status" value="1"/>
</dbReference>
<dbReference type="EMBL" id="OZ075115">
    <property type="protein sequence ID" value="CAL5065342.1"/>
    <property type="molecule type" value="Genomic_DNA"/>
</dbReference>
<dbReference type="Pfam" id="PF04434">
    <property type="entry name" value="SWIM"/>
    <property type="match status" value="1"/>
</dbReference>
<feature type="domain" description="Zinc finger PMZ-type" evidence="8">
    <location>
        <begin position="306"/>
        <end position="334"/>
    </location>
</feature>
<protein>
    <recommendedName>
        <fullName evidence="8">Zinc finger PMZ-type domain-containing protein</fullName>
    </recommendedName>
</protein>
<dbReference type="AlphaFoldDB" id="A0ABC9EYK4"/>
<dbReference type="PROSITE" id="PS01007">
    <property type="entry name" value="TRANSPOSASE_MUTATOR"/>
    <property type="match status" value="1"/>
</dbReference>
<dbReference type="GO" id="GO:0003677">
    <property type="term" value="F:DNA binding"/>
    <property type="evidence" value="ECO:0007669"/>
    <property type="project" value="UniProtKB-KW"/>
</dbReference>
<evidence type="ECO:0000256" key="1">
    <source>
        <dbReference type="ARBA" id="ARBA00022578"/>
    </source>
</evidence>
<dbReference type="PANTHER" id="PTHR31973">
    <property type="entry name" value="POLYPROTEIN, PUTATIVE-RELATED"/>
    <property type="match status" value="1"/>
</dbReference>
<name>A0ABC9EYK4_9POAL</name>
<dbReference type="PANTHER" id="PTHR31973:SF195">
    <property type="entry name" value="MUDR FAMILY TRANSPOSASE"/>
    <property type="match status" value="1"/>
</dbReference>
<dbReference type="Proteomes" id="UP001497457">
    <property type="component" value="Chromosome 5rd"/>
</dbReference>
<evidence type="ECO:0000259" key="8">
    <source>
        <dbReference type="SMART" id="SM00575"/>
    </source>
</evidence>
<dbReference type="Pfam" id="PF10551">
    <property type="entry name" value="MULE"/>
    <property type="match status" value="1"/>
</dbReference>
<keyword evidence="3" id="KW-0863">Zinc-finger</keyword>